<organism evidence="1">
    <name type="scientific">uncultured Caudovirales phage</name>
    <dbReference type="NCBI Taxonomy" id="2100421"/>
    <lineage>
        <taxon>Viruses</taxon>
        <taxon>Duplodnaviria</taxon>
        <taxon>Heunggongvirae</taxon>
        <taxon>Uroviricota</taxon>
        <taxon>Caudoviricetes</taxon>
        <taxon>Peduoviridae</taxon>
        <taxon>Maltschvirus</taxon>
        <taxon>Maltschvirus maltsch</taxon>
    </lineage>
</organism>
<name>A0A6J5L1K1_9CAUD</name>
<reference evidence="1" key="1">
    <citation type="submission" date="2020-04" db="EMBL/GenBank/DDBJ databases">
        <authorList>
            <person name="Chiriac C."/>
            <person name="Salcher M."/>
            <person name="Ghai R."/>
            <person name="Kavagutti S V."/>
        </authorList>
    </citation>
    <scope>NUCLEOTIDE SEQUENCE</scope>
</reference>
<evidence type="ECO:0000313" key="1">
    <source>
        <dbReference type="EMBL" id="CAB4128668.1"/>
    </source>
</evidence>
<accession>A0A6J5L1K1</accession>
<gene>
    <name evidence="1" type="ORF">UFOVP114_55</name>
</gene>
<dbReference type="EMBL" id="LR796230">
    <property type="protein sequence ID" value="CAB4128668.1"/>
    <property type="molecule type" value="Genomic_DNA"/>
</dbReference>
<protein>
    <submittedName>
        <fullName evidence="1">Uncharacterized protein</fullName>
    </submittedName>
</protein>
<proteinExistence type="predicted"/>
<sequence length="376" mass="41557">MQWLRDTVLLGVDLTLDDGTPYPDVIYQQALKHAVALAETTFDIKIDPVSVLRERCDLIDNDRTAWYNFRLNHKPINEVTAAGMRFGNGNLVAMPLEWITVSERTYGQINIIPASPSGDFSSFFFRSGMPMLTLALSDMIPQLFEFTYTAGFEHYRGLVTAPANGSPATVPIPKQQQTTDYDIQLRIKDFAPAATAWGATTFTARLGVAPPGPLTYRWVSRKLGQSGMVTFNGTDPVTVTLQRRTADTSYGVDFVPPDFGAVLTERGHDSFSFKLENPPAWDVPMQWVVSQIPYDLKQWIGLKASTLILDVAGDLIGGVGIASASTSMDGVSESYNTTSSPENSGFSARMKEFEKQMPLLTSMLKAKFRIPKWMAV</sequence>